<dbReference type="EMBL" id="FNBN01000003">
    <property type="protein sequence ID" value="SDG27957.1"/>
    <property type="molecule type" value="Genomic_DNA"/>
</dbReference>
<sequence>MMERIGKTIMLIGALLIIAGLLVWLLGDKLRFLGRLPGDIRIERENYRIYIPITTMILVSVVLTLISWVIQRFVK</sequence>
<dbReference type="AlphaFoldDB" id="A0A1G7SY20"/>
<evidence type="ECO:0000313" key="3">
    <source>
        <dbReference type="Proteomes" id="UP000199045"/>
    </source>
</evidence>
<evidence type="ECO:0000256" key="1">
    <source>
        <dbReference type="SAM" id="Phobius"/>
    </source>
</evidence>
<keyword evidence="1" id="KW-1133">Transmembrane helix</keyword>
<feature type="transmembrane region" description="Helical" evidence="1">
    <location>
        <begin position="47"/>
        <end position="70"/>
    </location>
</feature>
<name>A0A1G7SY20_CHIFI</name>
<feature type="transmembrane region" description="Helical" evidence="1">
    <location>
        <begin position="9"/>
        <end position="27"/>
    </location>
</feature>
<organism evidence="2 3">
    <name type="scientific">Chitinophaga filiformis</name>
    <name type="common">Myxococcus filiformis</name>
    <name type="synonym">Flexibacter filiformis</name>
    <dbReference type="NCBI Taxonomy" id="104663"/>
    <lineage>
        <taxon>Bacteria</taxon>
        <taxon>Pseudomonadati</taxon>
        <taxon>Bacteroidota</taxon>
        <taxon>Chitinophagia</taxon>
        <taxon>Chitinophagales</taxon>
        <taxon>Chitinophagaceae</taxon>
        <taxon>Chitinophaga</taxon>
    </lineage>
</organism>
<protein>
    <recommendedName>
        <fullName evidence="4">DUF2905 domain-containing protein</fullName>
    </recommendedName>
</protein>
<proteinExistence type="predicted"/>
<dbReference type="Proteomes" id="UP000199045">
    <property type="component" value="Unassembled WGS sequence"/>
</dbReference>
<dbReference type="InterPro" id="IPR021320">
    <property type="entry name" value="DUF2905"/>
</dbReference>
<evidence type="ECO:0000313" key="2">
    <source>
        <dbReference type="EMBL" id="SDG27957.1"/>
    </source>
</evidence>
<dbReference type="PANTHER" id="PTHR36443:SF1">
    <property type="entry name" value="BSR5223 PROTEIN"/>
    <property type="match status" value="1"/>
</dbReference>
<keyword evidence="1" id="KW-0472">Membrane</keyword>
<reference evidence="2 3" key="1">
    <citation type="submission" date="2016-10" db="EMBL/GenBank/DDBJ databases">
        <authorList>
            <person name="de Groot N.N."/>
        </authorList>
    </citation>
    <scope>NUCLEOTIDE SEQUENCE [LARGE SCALE GENOMIC DNA]</scope>
    <source>
        <strain evidence="2 3">DSM 527</strain>
    </source>
</reference>
<dbReference type="PANTHER" id="PTHR36443">
    <property type="entry name" value="BSR5223 PROTEIN"/>
    <property type="match status" value="1"/>
</dbReference>
<keyword evidence="1" id="KW-0812">Transmembrane</keyword>
<dbReference type="Pfam" id="PF11146">
    <property type="entry name" value="DUF2905"/>
    <property type="match status" value="1"/>
</dbReference>
<evidence type="ECO:0008006" key="4">
    <source>
        <dbReference type="Google" id="ProtNLM"/>
    </source>
</evidence>
<dbReference type="STRING" id="104663.SAMN04488121_1031065"/>
<accession>A0A1G7SY20</accession>
<gene>
    <name evidence="2" type="ORF">SAMN04488121_1031065</name>
</gene>